<name>A0A2T0GWR9_ACTMO</name>
<dbReference type="Proteomes" id="UP000239352">
    <property type="component" value="Unassembled WGS sequence"/>
</dbReference>
<proteinExistence type="inferred from homology"/>
<comment type="caution">
    <text evidence="5">The sequence shown here is derived from an EMBL/GenBank/DDBJ whole genome shotgun (WGS) entry which is preliminary data.</text>
</comment>
<reference evidence="5 6" key="1">
    <citation type="submission" date="2018-03" db="EMBL/GenBank/DDBJ databases">
        <title>Actinopolyspora mortivallis from Sahara, screening for active biomolecules.</title>
        <authorList>
            <person name="Selama O."/>
            <person name="Wellington E.M.H."/>
            <person name="Hacene H."/>
        </authorList>
    </citation>
    <scope>NUCLEOTIDE SEQUENCE [LARGE SCALE GENOMIC DNA]</scope>
    <source>
        <strain evidence="5 6">M5A</strain>
    </source>
</reference>
<evidence type="ECO:0000313" key="6">
    <source>
        <dbReference type="Proteomes" id="UP000239352"/>
    </source>
</evidence>
<dbReference type="InParanoid" id="A0A2T0GWR9"/>
<feature type="region of interest" description="Disordered" evidence="3">
    <location>
        <begin position="1"/>
        <end position="49"/>
    </location>
</feature>
<dbReference type="InterPro" id="IPR015590">
    <property type="entry name" value="Aldehyde_DH_dom"/>
</dbReference>
<dbReference type="STRING" id="1050202.GCA_000384035_03182"/>
<keyword evidence="6" id="KW-1185">Reference proteome</keyword>
<dbReference type="Gene3D" id="3.40.309.10">
    <property type="entry name" value="Aldehyde Dehydrogenase, Chain A, domain 2"/>
    <property type="match status" value="1"/>
</dbReference>
<evidence type="ECO:0000313" key="5">
    <source>
        <dbReference type="EMBL" id="PRW63552.1"/>
    </source>
</evidence>
<dbReference type="EMBL" id="PVSR01000012">
    <property type="protein sequence ID" value="PRW63552.1"/>
    <property type="molecule type" value="Genomic_DNA"/>
</dbReference>
<evidence type="ECO:0000259" key="4">
    <source>
        <dbReference type="Pfam" id="PF00171"/>
    </source>
</evidence>
<gene>
    <name evidence="5" type="ORF">CEP50_09515</name>
</gene>
<dbReference type="Pfam" id="PF00171">
    <property type="entry name" value="Aldedh"/>
    <property type="match status" value="1"/>
</dbReference>
<dbReference type="PANTHER" id="PTHR42986">
    <property type="entry name" value="BENZALDEHYDE DEHYDROGENASE YFMT"/>
    <property type="match status" value="1"/>
</dbReference>
<protein>
    <recommendedName>
        <fullName evidence="4">Aldehyde dehydrogenase domain-containing protein</fullName>
    </recommendedName>
</protein>
<dbReference type="InterPro" id="IPR016161">
    <property type="entry name" value="Ald_DH/histidinol_DH"/>
</dbReference>
<keyword evidence="2" id="KW-0520">NAD</keyword>
<accession>A0A2T0GWR9</accession>
<organism evidence="5 6">
    <name type="scientific">Actinopolyspora mortivallis</name>
    <dbReference type="NCBI Taxonomy" id="33906"/>
    <lineage>
        <taxon>Bacteria</taxon>
        <taxon>Bacillati</taxon>
        <taxon>Actinomycetota</taxon>
        <taxon>Actinomycetes</taxon>
        <taxon>Actinopolysporales</taxon>
        <taxon>Actinopolysporaceae</taxon>
        <taxon>Actinopolyspora</taxon>
    </lineage>
</organism>
<dbReference type="PANTHER" id="PTHR42986:SF1">
    <property type="entry name" value="BENZALDEHYDE DEHYDROGENASE YFMT"/>
    <property type="match status" value="1"/>
</dbReference>
<dbReference type="InterPro" id="IPR016163">
    <property type="entry name" value="Ald_DH_C"/>
</dbReference>
<sequence>MHRSRTSPGAPLDRRGVRGRPGRAGRGPRGGRPPSWGTQIGPIINRPQHERISSVVAAKVGAGARKLTSREPEFPFHPPTVLTGVRPGTPAFDEEIFGPVAAVTVFDDDAEAVRLANASEYGLSAAVRSGSEERGNAVARELRAGMIHLGDQTVNSEPKLPFGGFGQSGNGGSFGGVAGVEAFSTWQTRNRHRSGQEVPILRLSWEPLPAVPRVDYARRTRR</sequence>
<feature type="domain" description="Aldehyde dehydrogenase" evidence="4">
    <location>
        <begin position="31"/>
        <end position="188"/>
    </location>
</feature>
<dbReference type="SUPFAM" id="SSF53720">
    <property type="entry name" value="ALDH-like"/>
    <property type="match status" value="1"/>
</dbReference>
<evidence type="ECO:0000256" key="3">
    <source>
        <dbReference type="SAM" id="MobiDB-lite"/>
    </source>
</evidence>
<dbReference type="AlphaFoldDB" id="A0A2T0GWR9"/>
<dbReference type="GO" id="GO:0016620">
    <property type="term" value="F:oxidoreductase activity, acting on the aldehyde or oxo group of donors, NAD or NADP as acceptor"/>
    <property type="evidence" value="ECO:0007669"/>
    <property type="project" value="InterPro"/>
</dbReference>
<comment type="similarity">
    <text evidence="1">Belongs to the aldehyde dehydrogenase family.</text>
</comment>
<evidence type="ECO:0000256" key="2">
    <source>
        <dbReference type="ARBA" id="ARBA00023027"/>
    </source>
</evidence>
<evidence type="ECO:0000256" key="1">
    <source>
        <dbReference type="ARBA" id="ARBA00009986"/>
    </source>
</evidence>